<dbReference type="InterPro" id="IPR023631">
    <property type="entry name" value="Amidase_dom"/>
</dbReference>
<dbReference type="AlphaFoldDB" id="A0AAV1IFU4"/>
<feature type="repeat" description="TPR" evidence="1">
    <location>
        <begin position="574"/>
        <end position="607"/>
    </location>
</feature>
<name>A0AAV1IFU4_9CHLO</name>
<feature type="domain" description="Amidase" evidence="3">
    <location>
        <begin position="166"/>
        <end position="505"/>
    </location>
</feature>
<feature type="compositionally biased region" description="Low complexity" evidence="2">
    <location>
        <begin position="533"/>
        <end position="545"/>
    </location>
</feature>
<dbReference type="InterPro" id="IPR036928">
    <property type="entry name" value="AS_sf"/>
</dbReference>
<evidence type="ECO:0000313" key="4">
    <source>
        <dbReference type="EMBL" id="CAK0784850.1"/>
    </source>
</evidence>
<dbReference type="PROSITE" id="PS50005">
    <property type="entry name" value="TPR"/>
    <property type="match status" value="2"/>
</dbReference>
<feature type="repeat" description="TPR" evidence="1">
    <location>
        <begin position="641"/>
        <end position="674"/>
    </location>
</feature>
<proteinExistence type="predicted"/>
<evidence type="ECO:0000313" key="5">
    <source>
        <dbReference type="Proteomes" id="UP001314263"/>
    </source>
</evidence>
<organism evidence="4 5">
    <name type="scientific">Coccomyxa viridis</name>
    <dbReference type="NCBI Taxonomy" id="1274662"/>
    <lineage>
        <taxon>Eukaryota</taxon>
        <taxon>Viridiplantae</taxon>
        <taxon>Chlorophyta</taxon>
        <taxon>core chlorophytes</taxon>
        <taxon>Trebouxiophyceae</taxon>
        <taxon>Trebouxiophyceae incertae sedis</taxon>
        <taxon>Coccomyxaceae</taxon>
        <taxon>Coccomyxa</taxon>
    </lineage>
</organism>
<evidence type="ECO:0000259" key="3">
    <source>
        <dbReference type="Pfam" id="PF01425"/>
    </source>
</evidence>
<evidence type="ECO:0000256" key="2">
    <source>
        <dbReference type="SAM" id="MobiDB-lite"/>
    </source>
</evidence>
<protein>
    <recommendedName>
        <fullName evidence="3">Amidase domain-containing protein</fullName>
    </recommendedName>
</protein>
<reference evidence="4 5" key="1">
    <citation type="submission" date="2023-10" db="EMBL/GenBank/DDBJ databases">
        <authorList>
            <person name="Maclean D."/>
            <person name="Macfadyen A."/>
        </authorList>
    </citation>
    <scope>NUCLEOTIDE SEQUENCE [LARGE SCALE GENOMIC DNA]</scope>
</reference>
<dbReference type="PANTHER" id="PTHR46310">
    <property type="entry name" value="AMIDASE 1"/>
    <property type="match status" value="1"/>
</dbReference>
<feature type="region of interest" description="Disordered" evidence="2">
    <location>
        <begin position="1"/>
        <end position="58"/>
    </location>
</feature>
<comment type="caution">
    <text evidence="4">The sequence shown here is derived from an EMBL/GenBank/DDBJ whole genome shotgun (WGS) entry which is preliminary data.</text>
</comment>
<dbReference type="PANTHER" id="PTHR46310:SF7">
    <property type="entry name" value="AMIDASE 1"/>
    <property type="match status" value="1"/>
</dbReference>
<dbReference type="Gene3D" id="3.90.1300.10">
    <property type="entry name" value="Amidase signature (AS) domain"/>
    <property type="match status" value="1"/>
</dbReference>
<dbReference type="SMART" id="SM00028">
    <property type="entry name" value="TPR"/>
    <property type="match status" value="3"/>
</dbReference>
<dbReference type="Pfam" id="PF01425">
    <property type="entry name" value="Amidase"/>
    <property type="match status" value="1"/>
</dbReference>
<dbReference type="Gene3D" id="1.25.40.10">
    <property type="entry name" value="Tetratricopeptide repeat domain"/>
    <property type="match status" value="1"/>
</dbReference>
<feature type="region of interest" description="Disordered" evidence="2">
    <location>
        <begin position="533"/>
        <end position="580"/>
    </location>
</feature>
<dbReference type="EMBL" id="CAUYUE010000011">
    <property type="protein sequence ID" value="CAK0784850.1"/>
    <property type="molecule type" value="Genomic_DNA"/>
</dbReference>
<sequence>MKTNTLGKDVDGSTALNSESYQESSIDFVDDDDSRSRTPEDAESISTGDGLVIMRPPKPSNADLRTAEVFESHSSELGRVVVPLLMAAALSLGAFFLQRHWRRKKRAGSHASQAPGLDYTQFIQRLGLQPGEESSSLLRGLTVVASNLLWSGDGGALAASEEVPRVLQQLLDQGAEISGRTVTEERCLGLLSRTAAALNDALPESIASGTGSAEAMAAAAGLADVAIGLDHLSGPRVHAACNGVWGYRASTGTGPADSSASIAGALDAVGWACRHSQDLQLIGEALNLPGTADKGDLLQVIVAEDLFERIGGDSAKLLMRATYKAARRWAGQDEVARARMMSFLYDACPSARHFMRDPEDDRGIMEGLQGAAAAVQAADFARAHERLLDQPGSTPVEVMQELKQAAKVDAGAAEQGRRVMAEASTQLREILVAGNLLILPVLPGPPPARDAPQEELQAWERSTLQLSCLAPLAGLPQVTVPVVLPDAAPMAVGIVGLQRSDRRLLAAAQQLGPLIQEAAAKLAASRAAAADAPTDSSSAASSPAKPLVNGSAKKQSPGKRPAAGAKKQAAQEQAEAHKADGNAAFQAGAYEEAVRAYTQAAEADPGCAVYWSNRAQAYLKLMQFEAAEADCDKALKLELSVKTLLRRGTARRGKQDIEGARRDFKHALGLEPNNRQARLDLQKLKEAEETLRAYSAADTAMPDAETNGHGTAEGEAIFL</sequence>
<feature type="compositionally biased region" description="Low complexity" evidence="2">
    <location>
        <begin position="562"/>
        <end position="573"/>
    </location>
</feature>
<dbReference type="InterPro" id="IPR011990">
    <property type="entry name" value="TPR-like_helical_dom_sf"/>
</dbReference>
<feature type="compositionally biased region" description="Polar residues" evidence="2">
    <location>
        <begin position="14"/>
        <end position="25"/>
    </location>
</feature>
<gene>
    <name evidence="4" type="ORF">CVIRNUC_008055</name>
</gene>
<keyword evidence="1" id="KW-0802">TPR repeat</keyword>
<keyword evidence="5" id="KW-1185">Reference proteome</keyword>
<dbReference type="Pfam" id="PF00515">
    <property type="entry name" value="TPR_1"/>
    <property type="match status" value="1"/>
</dbReference>
<dbReference type="Proteomes" id="UP001314263">
    <property type="component" value="Unassembled WGS sequence"/>
</dbReference>
<dbReference type="InterPro" id="IPR019734">
    <property type="entry name" value="TPR_rpt"/>
</dbReference>
<dbReference type="SUPFAM" id="SSF75304">
    <property type="entry name" value="Amidase signature (AS) enzymes"/>
    <property type="match status" value="1"/>
</dbReference>
<evidence type="ECO:0000256" key="1">
    <source>
        <dbReference type="PROSITE-ProRule" id="PRU00339"/>
    </source>
</evidence>
<accession>A0AAV1IFU4</accession>
<dbReference type="SUPFAM" id="SSF48452">
    <property type="entry name" value="TPR-like"/>
    <property type="match status" value="1"/>
</dbReference>